<gene>
    <name evidence="3" type="ORF">RO3G_03304</name>
</gene>
<name>I1BQX0_RHIO9</name>
<dbReference type="STRING" id="246409.I1BQX0"/>
<evidence type="ECO:0000313" key="3">
    <source>
        <dbReference type="EMBL" id="EIE78600.1"/>
    </source>
</evidence>
<feature type="coiled-coil region" evidence="1">
    <location>
        <begin position="87"/>
        <end position="114"/>
    </location>
</feature>
<sequence>MATAAPDQLTDLFGPRSSIPVNTTTPSAIRGISRLKRINIPKKKPTNTKICSSVDMMEDISSTIKDNQEDNVYECPFCFEKLKAPYPEELEKAIKEVKEKQRAYKEEQKKAYETKVAKERAEGFGRYHHGSNGERLAYGSKKDSGENRFKQVKGYNRIDQSFPKCPAWLLWYERCRCDDKDTESVISGQRIEQEDMLAVEADRIHPESISA</sequence>
<dbReference type="OrthoDB" id="128308at2759"/>
<dbReference type="AlphaFoldDB" id="I1BQX0"/>
<dbReference type="EMBL" id="CH476733">
    <property type="protein sequence ID" value="EIE78600.1"/>
    <property type="molecule type" value="Genomic_DNA"/>
</dbReference>
<dbReference type="InParanoid" id="I1BQX0"/>
<evidence type="ECO:0000256" key="2">
    <source>
        <dbReference type="SAM" id="MobiDB-lite"/>
    </source>
</evidence>
<organism evidence="3 4">
    <name type="scientific">Rhizopus delemar (strain RA 99-880 / ATCC MYA-4621 / FGSC 9543 / NRRL 43880)</name>
    <name type="common">Mucormycosis agent</name>
    <name type="synonym">Rhizopus arrhizus var. delemar</name>
    <dbReference type="NCBI Taxonomy" id="246409"/>
    <lineage>
        <taxon>Eukaryota</taxon>
        <taxon>Fungi</taxon>
        <taxon>Fungi incertae sedis</taxon>
        <taxon>Mucoromycota</taxon>
        <taxon>Mucoromycotina</taxon>
        <taxon>Mucoromycetes</taxon>
        <taxon>Mucorales</taxon>
        <taxon>Mucorineae</taxon>
        <taxon>Rhizopodaceae</taxon>
        <taxon>Rhizopus</taxon>
    </lineage>
</organism>
<keyword evidence="1" id="KW-0175">Coiled coil</keyword>
<evidence type="ECO:0000256" key="1">
    <source>
        <dbReference type="SAM" id="Coils"/>
    </source>
</evidence>
<reference evidence="3 4" key="1">
    <citation type="journal article" date="2009" name="PLoS Genet.">
        <title>Genomic analysis of the basal lineage fungus Rhizopus oryzae reveals a whole-genome duplication.</title>
        <authorList>
            <person name="Ma L.-J."/>
            <person name="Ibrahim A.S."/>
            <person name="Skory C."/>
            <person name="Grabherr M.G."/>
            <person name="Burger G."/>
            <person name="Butler M."/>
            <person name="Elias M."/>
            <person name="Idnurm A."/>
            <person name="Lang B.F."/>
            <person name="Sone T."/>
            <person name="Abe A."/>
            <person name="Calvo S.E."/>
            <person name="Corrochano L.M."/>
            <person name="Engels R."/>
            <person name="Fu J."/>
            <person name="Hansberg W."/>
            <person name="Kim J.-M."/>
            <person name="Kodira C.D."/>
            <person name="Koehrsen M.J."/>
            <person name="Liu B."/>
            <person name="Miranda-Saavedra D."/>
            <person name="O'Leary S."/>
            <person name="Ortiz-Castellanos L."/>
            <person name="Poulter R."/>
            <person name="Rodriguez-Romero J."/>
            <person name="Ruiz-Herrera J."/>
            <person name="Shen Y.-Q."/>
            <person name="Zeng Q."/>
            <person name="Galagan J."/>
            <person name="Birren B.W."/>
            <person name="Cuomo C.A."/>
            <person name="Wickes B.L."/>
        </authorList>
    </citation>
    <scope>NUCLEOTIDE SEQUENCE [LARGE SCALE GENOMIC DNA]</scope>
    <source>
        <strain evidence="4">RA 99-880 / ATCC MYA-4621 / FGSC 9543 / NRRL 43880</strain>
    </source>
</reference>
<proteinExistence type="predicted"/>
<protein>
    <submittedName>
        <fullName evidence="3">Uncharacterized protein</fullName>
    </submittedName>
</protein>
<keyword evidence="4" id="KW-1185">Reference proteome</keyword>
<dbReference type="VEuPathDB" id="FungiDB:RO3G_03304"/>
<feature type="region of interest" description="Disordered" evidence="2">
    <location>
        <begin position="1"/>
        <end position="22"/>
    </location>
</feature>
<dbReference type="RefSeq" id="XP_067513996.1">
    <property type="nucleotide sequence ID" value="XM_067657895.1"/>
</dbReference>
<dbReference type="Proteomes" id="UP000009138">
    <property type="component" value="Unassembled WGS sequence"/>
</dbReference>
<accession>I1BQX0</accession>
<evidence type="ECO:0000313" key="4">
    <source>
        <dbReference type="Proteomes" id="UP000009138"/>
    </source>
</evidence>
<dbReference type="GeneID" id="93610276"/>